<sequence>MIILTIKGMKALVRGGSMPAAPLVDICNLSLHIRNLNDDLIPAVCSGIDMEYWKIQGLAFIYQLNEATLELSNGFNGIEFASKIEATNLTIKLWSSSFRYKHPDNYILYTKIRLDYPWIDFFCWRTEVISSFKSEMPLRKKNCFGHHHHLTTNQKRVRLMSSLERYLFYRGDHGMQVFSIKWSFFTAEAVRIFSDEHFRVIGWILNAVKCNVEELDLHFSDGVALALPSCVFLSQSLRSLSVRLNGVILEALFILFTYSPLLETDTKSFVGWVDDYNPVQLNISGKKLESIDIHWNENTYSSVNRISLKIFVPNLKNLQWEGSLKNSPNLGKLMSLEKVEIFLNPRNLNLISLCWAKVLIINEKTA</sequence>
<name>A0A4Y1RV65_PRUDU</name>
<feature type="non-terminal residue" evidence="1">
    <location>
        <position position="366"/>
    </location>
</feature>
<dbReference type="AlphaFoldDB" id="A0A4Y1RV65"/>
<organism evidence="1">
    <name type="scientific">Prunus dulcis</name>
    <name type="common">Almond</name>
    <name type="synonym">Amygdalus dulcis</name>
    <dbReference type="NCBI Taxonomy" id="3755"/>
    <lineage>
        <taxon>Eukaryota</taxon>
        <taxon>Viridiplantae</taxon>
        <taxon>Streptophyta</taxon>
        <taxon>Embryophyta</taxon>
        <taxon>Tracheophyta</taxon>
        <taxon>Spermatophyta</taxon>
        <taxon>Magnoliopsida</taxon>
        <taxon>eudicotyledons</taxon>
        <taxon>Gunneridae</taxon>
        <taxon>Pentapetalae</taxon>
        <taxon>rosids</taxon>
        <taxon>fabids</taxon>
        <taxon>Rosales</taxon>
        <taxon>Rosaceae</taxon>
        <taxon>Amygdaloideae</taxon>
        <taxon>Amygdaleae</taxon>
        <taxon>Prunus</taxon>
    </lineage>
</organism>
<gene>
    <name evidence="1" type="ORF">Prudu_019624</name>
</gene>
<proteinExistence type="predicted"/>
<accession>A0A4Y1RV65</accession>
<protein>
    <submittedName>
        <fullName evidence="1">F-box/RNI-like superfamily protein</fullName>
    </submittedName>
</protein>
<reference evidence="1" key="1">
    <citation type="journal article" date="2019" name="Science">
        <title>Mutation of a bHLH transcription factor allowed almond domestication.</title>
        <authorList>
            <person name="Sanchez-Perez R."/>
            <person name="Pavan S."/>
            <person name="Mazzeo R."/>
            <person name="Moldovan C."/>
            <person name="Aiese Cigliano R."/>
            <person name="Del Cueto J."/>
            <person name="Ricciardi F."/>
            <person name="Lotti C."/>
            <person name="Ricciardi L."/>
            <person name="Dicenta F."/>
            <person name="Lopez-Marques R.L."/>
            <person name="Lindberg Moller B."/>
        </authorList>
    </citation>
    <scope>NUCLEOTIDE SEQUENCE</scope>
</reference>
<dbReference type="EMBL" id="AP019303">
    <property type="protein sequence ID" value="BBH07636.1"/>
    <property type="molecule type" value="Genomic_DNA"/>
</dbReference>
<evidence type="ECO:0000313" key="1">
    <source>
        <dbReference type="EMBL" id="BBH07636.1"/>
    </source>
</evidence>